<dbReference type="RefSeq" id="WP_073282384.1">
    <property type="nucleotide sequence ID" value="NZ_FRAS01000005.1"/>
</dbReference>
<dbReference type="STRING" id="1121959.SAMN02746009_01347"/>
<sequence length="160" mass="17476">MQLNPATFWRDNDTQRPPLTAALVREAETTLGVQLPPALLDLLRVQNGGYTNEFAFPMPPPTPWGDDYLLLDELFGIVPDPTLRTTQNLLDTPYLTAEWCLPPRQVLLAGDGHTWLSLDYRAGPVPAMVWLDADDALVVPVAPSFEAFLAGLVPAGQLGA</sequence>
<name>A0A1M6UFX3_9BACT</name>
<dbReference type="InterPro" id="IPR037883">
    <property type="entry name" value="Knr4/Smi1-like_sf"/>
</dbReference>
<dbReference type="Gene3D" id="3.40.1580.10">
    <property type="entry name" value="SMI1/KNR4-like"/>
    <property type="match status" value="1"/>
</dbReference>
<gene>
    <name evidence="2" type="ORF">SAMN02746009_01347</name>
</gene>
<protein>
    <submittedName>
        <fullName evidence="2">SMI1 / KNR4 family (SUKH-1)</fullName>
    </submittedName>
</protein>
<dbReference type="SMART" id="SM00860">
    <property type="entry name" value="SMI1_KNR4"/>
    <property type="match status" value="1"/>
</dbReference>
<dbReference type="EMBL" id="FRAS01000005">
    <property type="protein sequence ID" value="SHK68043.1"/>
    <property type="molecule type" value="Genomic_DNA"/>
</dbReference>
<evidence type="ECO:0000259" key="1">
    <source>
        <dbReference type="SMART" id="SM00860"/>
    </source>
</evidence>
<accession>A0A1M6UFX3</accession>
<dbReference type="Proteomes" id="UP000183947">
    <property type="component" value="Unassembled WGS sequence"/>
</dbReference>
<feature type="domain" description="Knr4/Smi1-like" evidence="1">
    <location>
        <begin position="18"/>
        <end position="151"/>
    </location>
</feature>
<dbReference type="Pfam" id="PF09346">
    <property type="entry name" value="SMI1_KNR4"/>
    <property type="match status" value="1"/>
</dbReference>
<dbReference type="InterPro" id="IPR018958">
    <property type="entry name" value="Knr4/Smi1-like_dom"/>
</dbReference>
<evidence type="ECO:0000313" key="3">
    <source>
        <dbReference type="Proteomes" id="UP000183947"/>
    </source>
</evidence>
<proteinExistence type="predicted"/>
<dbReference type="AlphaFoldDB" id="A0A1M6UFX3"/>
<dbReference type="OrthoDB" id="4827574at2"/>
<organism evidence="2 3">
    <name type="scientific">Hymenobacter psychrotolerans DSM 18569</name>
    <dbReference type="NCBI Taxonomy" id="1121959"/>
    <lineage>
        <taxon>Bacteria</taxon>
        <taxon>Pseudomonadati</taxon>
        <taxon>Bacteroidota</taxon>
        <taxon>Cytophagia</taxon>
        <taxon>Cytophagales</taxon>
        <taxon>Hymenobacteraceae</taxon>
        <taxon>Hymenobacter</taxon>
    </lineage>
</organism>
<dbReference type="SUPFAM" id="SSF160631">
    <property type="entry name" value="SMI1/KNR4-like"/>
    <property type="match status" value="1"/>
</dbReference>
<evidence type="ECO:0000313" key="2">
    <source>
        <dbReference type="EMBL" id="SHK68043.1"/>
    </source>
</evidence>
<keyword evidence="3" id="KW-1185">Reference proteome</keyword>
<reference evidence="3" key="1">
    <citation type="submission" date="2016-11" db="EMBL/GenBank/DDBJ databases">
        <authorList>
            <person name="Varghese N."/>
            <person name="Submissions S."/>
        </authorList>
    </citation>
    <scope>NUCLEOTIDE SEQUENCE [LARGE SCALE GENOMIC DNA]</scope>
    <source>
        <strain evidence="3">DSM 18569</strain>
    </source>
</reference>